<reference evidence="1 2" key="2">
    <citation type="journal article" date="2022" name="Mol. Biol. Evol.">
        <title>Comparative Genomics Reveals Insights into the Divergent Evolution of Astigmatic Mites and Household Pest Adaptations.</title>
        <authorList>
            <person name="Xiong Q."/>
            <person name="Wan A.T."/>
            <person name="Liu X."/>
            <person name="Fung C.S."/>
            <person name="Xiao X."/>
            <person name="Malainual N."/>
            <person name="Hou J."/>
            <person name="Wang L."/>
            <person name="Wang M."/>
            <person name="Yang K.Y."/>
            <person name="Cui Y."/>
            <person name="Leung E.L."/>
            <person name="Nong W."/>
            <person name="Shin S.K."/>
            <person name="Au S.W."/>
            <person name="Jeong K.Y."/>
            <person name="Chew F.T."/>
            <person name="Hui J.H."/>
            <person name="Leung T.F."/>
            <person name="Tungtrongchitr A."/>
            <person name="Zhong N."/>
            <person name="Liu Z."/>
            <person name="Tsui S.K."/>
        </authorList>
    </citation>
    <scope>NUCLEOTIDE SEQUENCE [LARGE SCALE GENOMIC DNA]</scope>
    <source>
        <strain evidence="1">Derp</strain>
    </source>
</reference>
<evidence type="ECO:0000313" key="2">
    <source>
        <dbReference type="Proteomes" id="UP000887458"/>
    </source>
</evidence>
<proteinExistence type="predicted"/>
<accession>A0ABQ8J4G2</accession>
<reference evidence="1 2" key="1">
    <citation type="journal article" date="2018" name="J. Allergy Clin. Immunol.">
        <title>High-quality assembly of Dermatophagoides pteronyssinus genome and transcriptome reveals a wide range of novel allergens.</title>
        <authorList>
            <person name="Liu X.Y."/>
            <person name="Yang K.Y."/>
            <person name="Wang M.Q."/>
            <person name="Kwok J.S."/>
            <person name="Zeng X."/>
            <person name="Yang Z."/>
            <person name="Xiao X.J."/>
            <person name="Lau C.P."/>
            <person name="Li Y."/>
            <person name="Huang Z.M."/>
            <person name="Ba J.G."/>
            <person name="Yim A.K."/>
            <person name="Ouyang C.Y."/>
            <person name="Ngai S.M."/>
            <person name="Chan T.F."/>
            <person name="Leung E.L."/>
            <person name="Liu L."/>
            <person name="Liu Z.G."/>
            <person name="Tsui S.K."/>
        </authorList>
    </citation>
    <scope>NUCLEOTIDE SEQUENCE [LARGE SCALE GENOMIC DNA]</scope>
    <source>
        <strain evidence="1">Derp</strain>
    </source>
</reference>
<dbReference type="Proteomes" id="UP000887458">
    <property type="component" value="Unassembled WGS sequence"/>
</dbReference>
<gene>
    <name evidence="1" type="ORF">DERP_007462</name>
</gene>
<name>A0ABQ8J4G2_DERPT</name>
<keyword evidence="2" id="KW-1185">Reference proteome</keyword>
<protein>
    <submittedName>
        <fullName evidence="1">Uncharacterized protein</fullName>
    </submittedName>
</protein>
<evidence type="ECO:0000313" key="1">
    <source>
        <dbReference type="EMBL" id="KAH9417464.1"/>
    </source>
</evidence>
<dbReference type="EMBL" id="NJHN03000077">
    <property type="protein sequence ID" value="KAH9417464.1"/>
    <property type="molecule type" value="Genomic_DNA"/>
</dbReference>
<comment type="caution">
    <text evidence="1">The sequence shown here is derived from an EMBL/GenBank/DDBJ whole genome shotgun (WGS) entry which is preliminary data.</text>
</comment>
<sequence length="99" mass="10976">MSKKQNNNDDSDQVPCSIDSSIISGISVRNFSNSGSSYFAELACFFIHSFIRFSSLTSRKRRPLRSRHASRFVVFSICAPIARSIDPKPPLPPGIGINK</sequence>
<organism evidence="1 2">
    <name type="scientific">Dermatophagoides pteronyssinus</name>
    <name type="common">European house dust mite</name>
    <dbReference type="NCBI Taxonomy" id="6956"/>
    <lineage>
        <taxon>Eukaryota</taxon>
        <taxon>Metazoa</taxon>
        <taxon>Ecdysozoa</taxon>
        <taxon>Arthropoda</taxon>
        <taxon>Chelicerata</taxon>
        <taxon>Arachnida</taxon>
        <taxon>Acari</taxon>
        <taxon>Acariformes</taxon>
        <taxon>Sarcoptiformes</taxon>
        <taxon>Astigmata</taxon>
        <taxon>Psoroptidia</taxon>
        <taxon>Analgoidea</taxon>
        <taxon>Pyroglyphidae</taxon>
        <taxon>Dermatophagoidinae</taxon>
        <taxon>Dermatophagoides</taxon>
    </lineage>
</organism>